<feature type="compositionally biased region" description="Polar residues" evidence="1">
    <location>
        <begin position="1"/>
        <end position="11"/>
    </location>
</feature>
<dbReference type="AlphaFoldDB" id="H2Y3W4"/>
<feature type="region of interest" description="Disordered" evidence="1">
    <location>
        <begin position="1"/>
        <end position="28"/>
    </location>
</feature>
<dbReference type="HOGENOM" id="CLU_1131221_0_0_1"/>
<organism evidence="2 3">
    <name type="scientific">Ciona savignyi</name>
    <name type="common">Pacific transparent sea squirt</name>
    <dbReference type="NCBI Taxonomy" id="51511"/>
    <lineage>
        <taxon>Eukaryota</taxon>
        <taxon>Metazoa</taxon>
        <taxon>Chordata</taxon>
        <taxon>Tunicata</taxon>
        <taxon>Ascidiacea</taxon>
        <taxon>Phlebobranchia</taxon>
        <taxon>Cionidae</taxon>
        <taxon>Ciona</taxon>
    </lineage>
</organism>
<name>H2Y3W4_CIOSA</name>
<evidence type="ECO:0000256" key="1">
    <source>
        <dbReference type="SAM" id="MobiDB-lite"/>
    </source>
</evidence>
<dbReference type="OMA" id="NIWEMLF"/>
<reference evidence="3" key="1">
    <citation type="submission" date="2003-08" db="EMBL/GenBank/DDBJ databases">
        <authorList>
            <person name="Birren B."/>
            <person name="Nusbaum C."/>
            <person name="Abebe A."/>
            <person name="Abouelleil A."/>
            <person name="Adekoya E."/>
            <person name="Ait-zahra M."/>
            <person name="Allen N."/>
            <person name="Allen T."/>
            <person name="An P."/>
            <person name="Anderson M."/>
            <person name="Anderson S."/>
            <person name="Arachchi H."/>
            <person name="Armbruster J."/>
            <person name="Bachantsang P."/>
            <person name="Baldwin J."/>
            <person name="Barry A."/>
            <person name="Bayul T."/>
            <person name="Blitshsteyn B."/>
            <person name="Bloom T."/>
            <person name="Blye J."/>
            <person name="Boguslavskiy L."/>
            <person name="Borowsky M."/>
            <person name="Boukhgalter B."/>
            <person name="Brunache A."/>
            <person name="Butler J."/>
            <person name="Calixte N."/>
            <person name="Calvo S."/>
            <person name="Camarata J."/>
            <person name="Campo K."/>
            <person name="Chang J."/>
            <person name="Cheshatsang Y."/>
            <person name="Citroen M."/>
            <person name="Collymore A."/>
            <person name="Considine T."/>
            <person name="Cook A."/>
            <person name="Cooke P."/>
            <person name="Corum B."/>
            <person name="Cuomo C."/>
            <person name="David R."/>
            <person name="Dawoe T."/>
            <person name="Degray S."/>
            <person name="Dodge S."/>
            <person name="Dooley K."/>
            <person name="Dorje P."/>
            <person name="Dorjee K."/>
            <person name="Dorris L."/>
            <person name="Duffey N."/>
            <person name="Dupes A."/>
            <person name="Elkins T."/>
            <person name="Engels R."/>
            <person name="Erickson J."/>
            <person name="Farina A."/>
            <person name="Faro S."/>
            <person name="Ferreira P."/>
            <person name="Fischer H."/>
            <person name="Fitzgerald M."/>
            <person name="Foley K."/>
            <person name="Gage D."/>
            <person name="Galagan J."/>
            <person name="Gearin G."/>
            <person name="Gnerre S."/>
            <person name="Gnirke A."/>
            <person name="Goyette A."/>
            <person name="Graham J."/>
            <person name="Grandbois E."/>
            <person name="Gyaltsen K."/>
            <person name="Hafez N."/>
            <person name="Hagopian D."/>
            <person name="Hagos B."/>
            <person name="Hall J."/>
            <person name="Hatcher B."/>
            <person name="Heller A."/>
            <person name="Higgins H."/>
            <person name="Honan T."/>
            <person name="Horn A."/>
            <person name="Houde N."/>
            <person name="Hughes L."/>
            <person name="Hulme W."/>
            <person name="Husby E."/>
            <person name="Iliev I."/>
            <person name="Jaffe D."/>
            <person name="Jones C."/>
            <person name="Kamal M."/>
            <person name="Kamat A."/>
            <person name="Kamvysselis M."/>
            <person name="Karlsson E."/>
            <person name="Kells C."/>
            <person name="Kieu A."/>
            <person name="Kisner P."/>
            <person name="Kodira C."/>
            <person name="Kulbokas E."/>
            <person name="Labutti K."/>
            <person name="Lama D."/>
            <person name="Landers T."/>
            <person name="Leger J."/>
            <person name="Levine S."/>
            <person name="Lewis D."/>
            <person name="Lewis T."/>
            <person name="Lindblad-toh K."/>
            <person name="Liu X."/>
            <person name="Lokyitsang T."/>
            <person name="Lokyitsang Y."/>
            <person name="Lucien O."/>
            <person name="Lui A."/>
            <person name="Ma L.J."/>
            <person name="Mabbitt R."/>
            <person name="Macdonald J."/>
            <person name="Maclean C."/>
            <person name="Major J."/>
            <person name="Manning J."/>
            <person name="Marabella R."/>
            <person name="Maru K."/>
            <person name="Matthews C."/>
            <person name="Mauceli E."/>
            <person name="Mccarthy M."/>
            <person name="Mcdonough S."/>
            <person name="Mcghee T."/>
            <person name="Meldrim J."/>
            <person name="Meneus L."/>
            <person name="Mesirov J."/>
            <person name="Mihalev A."/>
            <person name="Mihova T."/>
            <person name="Mikkelsen T."/>
            <person name="Mlenga V."/>
            <person name="Moru K."/>
            <person name="Mozes J."/>
            <person name="Mulrain L."/>
            <person name="Munson G."/>
            <person name="Naylor J."/>
            <person name="Newes C."/>
            <person name="Nguyen C."/>
            <person name="Nguyen N."/>
            <person name="Nguyen T."/>
            <person name="Nicol R."/>
            <person name="Nielsen C."/>
            <person name="Nizzari M."/>
            <person name="Norbu C."/>
            <person name="Norbu N."/>
            <person name="O'donnell P."/>
            <person name="Okoawo O."/>
            <person name="O'leary S."/>
            <person name="Omotosho B."/>
            <person name="O'neill K."/>
            <person name="Osman S."/>
            <person name="Parker S."/>
            <person name="Perrin D."/>
            <person name="Phunkhang P."/>
            <person name="Piqani B."/>
            <person name="Purcell S."/>
            <person name="Rachupka T."/>
            <person name="Ramasamy U."/>
            <person name="Rameau R."/>
            <person name="Ray V."/>
            <person name="Raymond C."/>
            <person name="Retta R."/>
            <person name="Richardson S."/>
            <person name="Rise C."/>
            <person name="Rodriguez J."/>
            <person name="Rogers J."/>
            <person name="Rogov P."/>
            <person name="Rutman M."/>
            <person name="Schupbach R."/>
            <person name="Seaman C."/>
            <person name="Settipalli S."/>
            <person name="Sharpe T."/>
            <person name="Sheridan J."/>
            <person name="Sherpa N."/>
            <person name="Shi J."/>
            <person name="Smirnov S."/>
            <person name="Smith C."/>
            <person name="Sougnez C."/>
            <person name="Spencer B."/>
            <person name="Stalker J."/>
            <person name="Stange-thomann N."/>
            <person name="Stavropoulos S."/>
            <person name="Stetson K."/>
            <person name="Stone C."/>
            <person name="Stone S."/>
            <person name="Stubbs M."/>
            <person name="Talamas J."/>
            <person name="Tchuinga P."/>
            <person name="Tenzing P."/>
            <person name="Tesfaye S."/>
            <person name="Theodore J."/>
            <person name="Thoulutsang Y."/>
            <person name="Topham K."/>
            <person name="Towey S."/>
            <person name="Tsamla T."/>
            <person name="Tsomo N."/>
            <person name="Vallee D."/>
            <person name="Vassiliev H."/>
            <person name="Venkataraman V."/>
            <person name="Vinson J."/>
            <person name="Vo A."/>
            <person name="Wade C."/>
            <person name="Wang S."/>
            <person name="Wangchuk T."/>
            <person name="Wangdi T."/>
            <person name="Whittaker C."/>
            <person name="Wilkinson J."/>
            <person name="Wu Y."/>
            <person name="Wyman D."/>
            <person name="Yadav S."/>
            <person name="Yang S."/>
            <person name="Yang X."/>
            <person name="Yeager S."/>
            <person name="Yee E."/>
            <person name="Young G."/>
            <person name="Zainoun J."/>
            <person name="Zembeck L."/>
            <person name="Zimmer A."/>
            <person name="Zody M."/>
            <person name="Lander E."/>
        </authorList>
    </citation>
    <scope>NUCLEOTIDE SEQUENCE [LARGE SCALE GENOMIC DNA]</scope>
</reference>
<protein>
    <submittedName>
        <fullName evidence="2">Uncharacterized protein</fullName>
    </submittedName>
</protein>
<evidence type="ECO:0000313" key="2">
    <source>
        <dbReference type="Ensembl" id="ENSCSAVP00000000012.1"/>
    </source>
</evidence>
<proteinExistence type="predicted"/>
<dbReference type="InParanoid" id="H2Y3W4"/>
<reference evidence="2" key="3">
    <citation type="submission" date="2025-09" db="UniProtKB">
        <authorList>
            <consortium name="Ensembl"/>
        </authorList>
    </citation>
    <scope>IDENTIFICATION</scope>
</reference>
<dbReference type="GeneTree" id="ENSGT00660000097364"/>
<feature type="region of interest" description="Disordered" evidence="1">
    <location>
        <begin position="227"/>
        <end position="246"/>
    </location>
</feature>
<keyword evidence="3" id="KW-1185">Reference proteome</keyword>
<reference evidence="2" key="2">
    <citation type="submission" date="2025-08" db="UniProtKB">
        <authorList>
            <consortium name="Ensembl"/>
        </authorList>
    </citation>
    <scope>IDENTIFICATION</scope>
</reference>
<dbReference type="Proteomes" id="UP000007875">
    <property type="component" value="Unassembled WGS sequence"/>
</dbReference>
<dbReference type="Ensembl" id="ENSCSAVT00000000012.1">
    <property type="protein sequence ID" value="ENSCSAVP00000000012.1"/>
    <property type="gene ID" value="ENSCSAVG00000000010.1"/>
</dbReference>
<sequence length="246" mass="26190">MTTSANQTQATNDDRNDRSAKKGVRSVIPLRTNKATFVHFTPPHKVITPSSAASKKDPYIVAQRSISSCASLGPTPTCIRMRSGESSNFRIENFSEGVARPSIEDPAAVSARQAQKRPQKVTEIPISNSDVKKYFLQNRTFEKSSSAPKKGETPVAPVNIWEMLFYDTNIPADGGIPLTAPTVASSPVAPDEILKYIGNSSPGGGKCVTTQNITGACQNLPSILATGSLVPSSGGKPPRSKPTPPR</sequence>
<accession>H2Y3W4</accession>
<evidence type="ECO:0000313" key="3">
    <source>
        <dbReference type="Proteomes" id="UP000007875"/>
    </source>
</evidence>